<dbReference type="InterPro" id="IPR017972">
    <property type="entry name" value="Cyt_P450_CS"/>
</dbReference>
<dbReference type="InterPro" id="IPR002401">
    <property type="entry name" value="Cyt_P450_E_grp-I"/>
</dbReference>
<dbReference type="KEGG" id="qlo:115974052"/>
<dbReference type="PROSITE" id="PS00086">
    <property type="entry name" value="CYTOCHROME_P450"/>
    <property type="match status" value="1"/>
</dbReference>
<evidence type="ECO:0000313" key="11">
    <source>
        <dbReference type="Proteomes" id="UP000594261"/>
    </source>
</evidence>
<keyword evidence="7 9" id="KW-0503">Monooxygenase</keyword>
<dbReference type="InterPro" id="IPR001128">
    <property type="entry name" value="Cyt_P450"/>
</dbReference>
<evidence type="ECO:0000256" key="2">
    <source>
        <dbReference type="ARBA" id="ARBA00010617"/>
    </source>
</evidence>
<evidence type="ECO:0000256" key="4">
    <source>
        <dbReference type="ARBA" id="ARBA00022723"/>
    </source>
</evidence>
<dbReference type="OMA" id="SHACHAR"/>
<feature type="binding site" description="axial binding residue" evidence="8">
    <location>
        <position position="450"/>
    </location>
    <ligand>
        <name>heme</name>
        <dbReference type="ChEBI" id="CHEBI:30413"/>
    </ligand>
    <ligandPart>
        <name>Fe</name>
        <dbReference type="ChEBI" id="CHEBI:18248"/>
    </ligandPart>
</feature>
<keyword evidence="3 8" id="KW-0349">Heme</keyword>
<evidence type="ECO:0000256" key="9">
    <source>
        <dbReference type="RuleBase" id="RU000461"/>
    </source>
</evidence>
<dbReference type="GeneID" id="115974052"/>
<keyword evidence="6 8" id="KW-0408">Iron</keyword>
<dbReference type="GO" id="GO:0020037">
    <property type="term" value="F:heme binding"/>
    <property type="evidence" value="ECO:0007669"/>
    <property type="project" value="InterPro"/>
</dbReference>
<keyword evidence="4 8" id="KW-0479">Metal-binding</keyword>
<evidence type="ECO:0000313" key="10">
    <source>
        <dbReference type="EnsemblPlants" id="QL02p101140:mrna"/>
    </source>
</evidence>
<dbReference type="CDD" id="cd11072">
    <property type="entry name" value="CYP71-like"/>
    <property type="match status" value="1"/>
</dbReference>
<keyword evidence="11" id="KW-1185">Reference proteome</keyword>
<dbReference type="OrthoDB" id="2789670at2759"/>
<dbReference type="InParanoid" id="A0A7N2L3B8"/>
<dbReference type="RefSeq" id="XP_030950136.1">
    <property type="nucleotide sequence ID" value="XM_031094276.1"/>
</dbReference>
<organism evidence="10 11">
    <name type="scientific">Quercus lobata</name>
    <name type="common">Valley oak</name>
    <dbReference type="NCBI Taxonomy" id="97700"/>
    <lineage>
        <taxon>Eukaryota</taxon>
        <taxon>Viridiplantae</taxon>
        <taxon>Streptophyta</taxon>
        <taxon>Embryophyta</taxon>
        <taxon>Tracheophyta</taxon>
        <taxon>Spermatophyta</taxon>
        <taxon>Magnoliopsida</taxon>
        <taxon>eudicotyledons</taxon>
        <taxon>Gunneridae</taxon>
        <taxon>Pentapetalae</taxon>
        <taxon>rosids</taxon>
        <taxon>fabids</taxon>
        <taxon>Fagales</taxon>
        <taxon>Fagaceae</taxon>
        <taxon>Quercus</taxon>
    </lineage>
</organism>
<dbReference type="FunFam" id="1.10.630.10:FF:000043">
    <property type="entry name" value="Cytochrome P450 99A2"/>
    <property type="match status" value="1"/>
</dbReference>
<dbReference type="Pfam" id="PF00067">
    <property type="entry name" value="p450"/>
    <property type="match status" value="1"/>
</dbReference>
<reference evidence="11" key="1">
    <citation type="journal article" date="2016" name="G3 (Bethesda)">
        <title>First Draft Assembly and Annotation of the Genome of a California Endemic Oak Quercus lobata Nee (Fagaceae).</title>
        <authorList>
            <person name="Sork V.L."/>
            <person name="Fitz-Gibbon S.T."/>
            <person name="Puiu D."/>
            <person name="Crepeau M."/>
            <person name="Gugger P.F."/>
            <person name="Sherman R."/>
            <person name="Stevens K."/>
            <person name="Langley C.H."/>
            <person name="Pellegrini M."/>
            <person name="Salzberg S.L."/>
        </authorList>
    </citation>
    <scope>NUCLEOTIDE SEQUENCE [LARGE SCALE GENOMIC DNA]</scope>
    <source>
        <strain evidence="11">cv. SW786</strain>
    </source>
</reference>
<protein>
    <recommendedName>
        <fullName evidence="12">Cytochrome P450</fullName>
    </recommendedName>
</protein>
<evidence type="ECO:0000256" key="1">
    <source>
        <dbReference type="ARBA" id="ARBA00001971"/>
    </source>
</evidence>
<dbReference type="InterPro" id="IPR036396">
    <property type="entry name" value="Cyt_P450_sf"/>
</dbReference>
<evidence type="ECO:0000256" key="7">
    <source>
        <dbReference type="ARBA" id="ARBA00023033"/>
    </source>
</evidence>
<dbReference type="GO" id="GO:0016705">
    <property type="term" value="F:oxidoreductase activity, acting on paired donors, with incorporation or reduction of molecular oxygen"/>
    <property type="evidence" value="ECO:0007669"/>
    <property type="project" value="InterPro"/>
</dbReference>
<accession>A0A7N2L3B8</accession>
<dbReference type="PANTHER" id="PTHR47955:SF8">
    <property type="entry name" value="CYTOCHROME P450 71D11-LIKE"/>
    <property type="match status" value="1"/>
</dbReference>
<gene>
    <name evidence="10" type="primary">LOC115974052</name>
</gene>
<dbReference type="Gene3D" id="1.10.630.10">
    <property type="entry name" value="Cytochrome P450"/>
    <property type="match status" value="1"/>
</dbReference>
<dbReference type="PRINTS" id="PR00385">
    <property type="entry name" value="P450"/>
</dbReference>
<dbReference type="SUPFAM" id="SSF48264">
    <property type="entry name" value="Cytochrome P450"/>
    <property type="match status" value="1"/>
</dbReference>
<name>A0A7N2L3B8_QUELO</name>
<dbReference type="Proteomes" id="UP000594261">
    <property type="component" value="Chromosome 2"/>
</dbReference>
<dbReference type="PRINTS" id="PR00463">
    <property type="entry name" value="EP450I"/>
</dbReference>
<evidence type="ECO:0000256" key="3">
    <source>
        <dbReference type="ARBA" id="ARBA00022617"/>
    </source>
</evidence>
<dbReference type="EnsemblPlants" id="QL02p101140:mrna">
    <property type="protein sequence ID" value="QL02p101140:mrna"/>
    <property type="gene ID" value="QL02p101140"/>
</dbReference>
<proteinExistence type="inferred from homology"/>
<keyword evidence="5 9" id="KW-0560">Oxidoreductase</keyword>
<evidence type="ECO:0000256" key="6">
    <source>
        <dbReference type="ARBA" id="ARBA00023004"/>
    </source>
</evidence>
<comment type="cofactor">
    <cofactor evidence="1 8">
        <name>heme</name>
        <dbReference type="ChEBI" id="CHEBI:30413"/>
    </cofactor>
</comment>
<dbReference type="AlphaFoldDB" id="A0A7N2L3B8"/>
<dbReference type="PANTHER" id="PTHR47955">
    <property type="entry name" value="CYTOCHROME P450 FAMILY 71 PROTEIN"/>
    <property type="match status" value="1"/>
</dbReference>
<comment type="similarity">
    <text evidence="2 9">Belongs to the cytochrome P450 family.</text>
</comment>
<evidence type="ECO:0000256" key="8">
    <source>
        <dbReference type="PIRSR" id="PIRSR602401-1"/>
    </source>
</evidence>
<sequence length="517" mass="58651">MSMMFQLPSFTSLLSCFFFLLVVAYWKRYNKARGAILKSPPGPWKLPLIGNLHQLISSGSLPHSSLRDLAKKHGPVMQLQLGQVSALIISSPEAAREVLKTHELCFAQRPDFFVSEFVSYDYSGILVSKYGDYWRQMRKICVSELLNAQRVQSFRSIREEEVWNLIETISSSNGLPVNLSKNLFSMTNTVISRAAFGEKCKGQDEFISLMKKLLELASGFNVPDLYPSLKFIASINGMKTTLKRLHQKIDNILQDIIDDHEINMINTSTITDAPSCKKDLVDVLLKLQKSSDLNFELTAKHIKAILLDIYLAGGDSGATTLEWTMSELLRNPKVMEKAQAEVRKVLEGKRKIEDTDIQKLDYVKSVVKESLRLHPPVTLVARECRERCNSNGYDILTKTKVLVNVWALGRDPDYWVNADCFQPERFHGSSTEFKGNYFEFLPFGAGRRMCPGITFGVATVELALTQLLYHFDWKLPNEVKPEELDMTESLGGTCRRKNVLYLIATPRIPFLIEPCCQ</sequence>
<reference evidence="10" key="2">
    <citation type="submission" date="2021-01" db="UniProtKB">
        <authorList>
            <consortium name="EnsemblPlants"/>
        </authorList>
    </citation>
    <scope>IDENTIFICATION</scope>
</reference>
<evidence type="ECO:0008006" key="12">
    <source>
        <dbReference type="Google" id="ProtNLM"/>
    </source>
</evidence>
<dbReference type="GO" id="GO:0005506">
    <property type="term" value="F:iron ion binding"/>
    <property type="evidence" value="ECO:0007669"/>
    <property type="project" value="InterPro"/>
</dbReference>
<evidence type="ECO:0000256" key="5">
    <source>
        <dbReference type="ARBA" id="ARBA00023002"/>
    </source>
</evidence>
<dbReference type="GO" id="GO:0004497">
    <property type="term" value="F:monooxygenase activity"/>
    <property type="evidence" value="ECO:0007669"/>
    <property type="project" value="UniProtKB-KW"/>
</dbReference>
<dbReference type="Gramene" id="QL02p101140:mrna">
    <property type="protein sequence ID" value="QL02p101140:mrna"/>
    <property type="gene ID" value="QL02p101140"/>
</dbReference>